<proteinExistence type="predicted"/>
<organism evidence="1 2">
    <name type="scientific">Aphis craccivora</name>
    <name type="common">Cowpea aphid</name>
    <dbReference type="NCBI Taxonomy" id="307492"/>
    <lineage>
        <taxon>Eukaryota</taxon>
        <taxon>Metazoa</taxon>
        <taxon>Ecdysozoa</taxon>
        <taxon>Arthropoda</taxon>
        <taxon>Hexapoda</taxon>
        <taxon>Insecta</taxon>
        <taxon>Pterygota</taxon>
        <taxon>Neoptera</taxon>
        <taxon>Paraneoptera</taxon>
        <taxon>Hemiptera</taxon>
        <taxon>Sternorrhyncha</taxon>
        <taxon>Aphidomorpha</taxon>
        <taxon>Aphidoidea</taxon>
        <taxon>Aphididae</taxon>
        <taxon>Aphidini</taxon>
        <taxon>Aphis</taxon>
        <taxon>Aphis</taxon>
    </lineage>
</organism>
<evidence type="ECO:0000313" key="1">
    <source>
        <dbReference type="EMBL" id="KAF0767266.1"/>
    </source>
</evidence>
<feature type="non-terminal residue" evidence="1">
    <location>
        <position position="1"/>
    </location>
</feature>
<keyword evidence="2" id="KW-1185">Reference proteome</keyword>
<accession>A0A6G0Z9S2</accession>
<sequence length="59" mass="6925">ESLAELEQIVKVVTLFEKKYDIDEFSFLIDSLEKYRIFKIVDTDEYSTNEALDSITKSN</sequence>
<protein>
    <submittedName>
        <fullName evidence="1">Uncharacterized protein</fullName>
    </submittedName>
</protein>
<comment type="caution">
    <text evidence="1">The sequence shown here is derived from an EMBL/GenBank/DDBJ whole genome shotgun (WGS) entry which is preliminary data.</text>
</comment>
<gene>
    <name evidence="1" type="ORF">FWK35_00015698</name>
</gene>
<dbReference type="EMBL" id="VUJU01001008">
    <property type="protein sequence ID" value="KAF0767266.1"/>
    <property type="molecule type" value="Genomic_DNA"/>
</dbReference>
<reference evidence="1 2" key="1">
    <citation type="submission" date="2019-08" db="EMBL/GenBank/DDBJ databases">
        <title>Whole genome of Aphis craccivora.</title>
        <authorList>
            <person name="Voronova N.V."/>
            <person name="Shulinski R.S."/>
            <person name="Bandarenka Y.V."/>
            <person name="Zhorov D.G."/>
            <person name="Warner D."/>
        </authorList>
    </citation>
    <scope>NUCLEOTIDE SEQUENCE [LARGE SCALE GENOMIC DNA]</scope>
    <source>
        <strain evidence="1">180601</strain>
        <tissue evidence="1">Whole Body</tissue>
    </source>
</reference>
<evidence type="ECO:0000313" key="2">
    <source>
        <dbReference type="Proteomes" id="UP000478052"/>
    </source>
</evidence>
<name>A0A6G0Z9S2_APHCR</name>
<feature type="non-terminal residue" evidence="1">
    <location>
        <position position="59"/>
    </location>
</feature>
<dbReference type="AlphaFoldDB" id="A0A6G0Z9S2"/>
<dbReference type="Proteomes" id="UP000478052">
    <property type="component" value="Unassembled WGS sequence"/>
</dbReference>